<dbReference type="AlphaFoldDB" id="A0A9N9B263"/>
<accession>A0A9N9B263</accession>
<sequence length="41" mass="4947">MVHTKQHSTDKYEKNFLGFTKQCILSNTEIKKIKEHYVTNY</sequence>
<comment type="caution">
    <text evidence="1">The sequence shown here is derived from an EMBL/GenBank/DDBJ whole genome shotgun (WGS) entry which is preliminary data.</text>
</comment>
<name>A0A9N9B263_9GLOM</name>
<dbReference type="EMBL" id="CAJVQA010002478">
    <property type="protein sequence ID" value="CAG8548551.1"/>
    <property type="molecule type" value="Genomic_DNA"/>
</dbReference>
<reference evidence="1" key="1">
    <citation type="submission" date="2021-06" db="EMBL/GenBank/DDBJ databases">
        <authorList>
            <person name="Kallberg Y."/>
            <person name="Tangrot J."/>
            <person name="Rosling A."/>
        </authorList>
    </citation>
    <scope>NUCLEOTIDE SEQUENCE</scope>
    <source>
        <strain evidence="1">FL966</strain>
    </source>
</reference>
<evidence type="ECO:0000313" key="2">
    <source>
        <dbReference type="Proteomes" id="UP000789759"/>
    </source>
</evidence>
<proteinExistence type="predicted"/>
<dbReference type="Proteomes" id="UP000789759">
    <property type="component" value="Unassembled WGS sequence"/>
</dbReference>
<organism evidence="1 2">
    <name type="scientific">Cetraspora pellucida</name>
    <dbReference type="NCBI Taxonomy" id="1433469"/>
    <lineage>
        <taxon>Eukaryota</taxon>
        <taxon>Fungi</taxon>
        <taxon>Fungi incertae sedis</taxon>
        <taxon>Mucoromycota</taxon>
        <taxon>Glomeromycotina</taxon>
        <taxon>Glomeromycetes</taxon>
        <taxon>Diversisporales</taxon>
        <taxon>Gigasporaceae</taxon>
        <taxon>Cetraspora</taxon>
    </lineage>
</organism>
<keyword evidence="2" id="KW-1185">Reference proteome</keyword>
<gene>
    <name evidence="1" type="ORF">CPELLU_LOCUS4639</name>
</gene>
<protein>
    <submittedName>
        <fullName evidence="1">1785_t:CDS:1</fullName>
    </submittedName>
</protein>
<evidence type="ECO:0000313" key="1">
    <source>
        <dbReference type="EMBL" id="CAG8548551.1"/>
    </source>
</evidence>